<gene>
    <name evidence="7" type="ORF">BK123_30385</name>
</gene>
<dbReference type="PANTHER" id="PTHR43285:SF2">
    <property type="entry name" value="ANTHRANILATE PHOSPHORIBOSYLTRANSFERASE"/>
    <property type="match status" value="1"/>
</dbReference>
<keyword evidence="4" id="KW-0057">Aromatic amino acid biosynthesis</keyword>
<dbReference type="EMBL" id="MRTF01000014">
    <property type="protein sequence ID" value="OME88590.1"/>
    <property type="molecule type" value="Genomic_DNA"/>
</dbReference>
<dbReference type="OrthoDB" id="9926at2"/>
<dbReference type="Pfam" id="PF02885">
    <property type="entry name" value="Glycos_trans_3N"/>
    <property type="match status" value="1"/>
</dbReference>
<dbReference type="AlphaFoldDB" id="A0A1R1AT76"/>
<dbReference type="Gene3D" id="3.40.1030.10">
    <property type="entry name" value="Nucleoside phosphorylase/phosphoribosyltransferase catalytic domain"/>
    <property type="match status" value="1"/>
</dbReference>
<keyword evidence="3" id="KW-0028">Amino-acid biosynthesis</keyword>
<dbReference type="Gene3D" id="1.20.970.10">
    <property type="entry name" value="Transferase, Pyrimidine Nucleoside Phosphorylase, Chain C"/>
    <property type="match status" value="1"/>
</dbReference>
<evidence type="ECO:0000256" key="2">
    <source>
        <dbReference type="ARBA" id="ARBA00022679"/>
    </source>
</evidence>
<dbReference type="GO" id="GO:0005829">
    <property type="term" value="C:cytosol"/>
    <property type="evidence" value="ECO:0007669"/>
    <property type="project" value="TreeGrafter"/>
</dbReference>
<dbReference type="InterPro" id="IPR017459">
    <property type="entry name" value="Glycosyl_Trfase_fam3_N_dom"/>
</dbReference>
<dbReference type="PANTHER" id="PTHR43285">
    <property type="entry name" value="ANTHRANILATE PHOSPHORIBOSYLTRANSFERASE"/>
    <property type="match status" value="1"/>
</dbReference>
<evidence type="ECO:0000259" key="6">
    <source>
        <dbReference type="Pfam" id="PF02885"/>
    </source>
</evidence>
<keyword evidence="2 7" id="KW-0808">Transferase</keyword>
<evidence type="ECO:0000313" key="8">
    <source>
        <dbReference type="Proteomes" id="UP000187074"/>
    </source>
</evidence>
<reference evidence="7 8" key="1">
    <citation type="submission" date="2016-11" db="EMBL/GenBank/DDBJ databases">
        <title>Paenibacillus species isolates.</title>
        <authorList>
            <person name="Beno S.M."/>
        </authorList>
    </citation>
    <scope>NUCLEOTIDE SEQUENCE [LARGE SCALE GENOMIC DNA]</scope>
    <source>
        <strain evidence="7 8">FSL F4-0100</strain>
    </source>
</reference>
<sequence length="356" mass="39509">MIHLLKEVGRGKRGARDLTYEEALQAAESILGLQATPAQIGAFFIAERIKMESVEELEAFVKVGREYADRSFVHEGVDCAGPYDGRKSSFFSTLATSFVLAAADLPVTLHGSASLPPKWGITLSDILAAKGITGPLLAKESSIRAARQSGVLYVHAEDWCPPLKHLRPIREELGMRTVLNTAEKFVNYSHSPFLTFGVYHNTVFDRLSRLITKLGYRKAIIIQGCEGSDELFIHRPSRTYRVENGEANLQIIDPETYGLDTPVPDISWTPSEQANVTEQVLQGKGDIAFVYQVLLNGAVRLHLADKVRSVEEGIYTCKALLDSGKPWELYGKWLSLLLEPIPNDGWTLPTVRHVLH</sequence>
<dbReference type="InterPro" id="IPR000312">
    <property type="entry name" value="Glycosyl_Trfase_fam3"/>
</dbReference>
<dbReference type="InterPro" id="IPR005940">
    <property type="entry name" value="Anthranilate_Pribosyl_Tfrase"/>
</dbReference>
<proteinExistence type="predicted"/>
<dbReference type="RefSeq" id="WP_076326082.1">
    <property type="nucleotide sequence ID" value="NZ_MRTF01000014.1"/>
</dbReference>
<dbReference type="SUPFAM" id="SSF52418">
    <property type="entry name" value="Nucleoside phosphorylase/phosphoribosyltransferase catalytic domain"/>
    <property type="match status" value="1"/>
</dbReference>
<protein>
    <submittedName>
        <fullName evidence="7">Anthranilate phosphoribosyltransferase</fullName>
    </submittedName>
</protein>
<evidence type="ECO:0000256" key="4">
    <source>
        <dbReference type="ARBA" id="ARBA00023141"/>
    </source>
</evidence>
<keyword evidence="1 7" id="KW-0328">Glycosyltransferase</keyword>
<dbReference type="SUPFAM" id="SSF47648">
    <property type="entry name" value="Nucleoside phosphorylase/phosphoribosyltransferase N-terminal domain"/>
    <property type="match status" value="1"/>
</dbReference>
<evidence type="ECO:0000259" key="5">
    <source>
        <dbReference type="Pfam" id="PF00591"/>
    </source>
</evidence>
<dbReference type="STRING" id="1401.BK123_30385"/>
<dbReference type="InterPro" id="IPR035902">
    <property type="entry name" value="Nuc_phospho_transferase"/>
</dbReference>
<organism evidence="7 8">
    <name type="scientific">Paenibacillus lautus</name>
    <name type="common">Bacillus lautus</name>
    <dbReference type="NCBI Taxonomy" id="1401"/>
    <lineage>
        <taxon>Bacteria</taxon>
        <taxon>Bacillati</taxon>
        <taxon>Bacillota</taxon>
        <taxon>Bacilli</taxon>
        <taxon>Bacillales</taxon>
        <taxon>Paenibacillaceae</taxon>
        <taxon>Paenibacillus</taxon>
    </lineage>
</organism>
<evidence type="ECO:0000256" key="1">
    <source>
        <dbReference type="ARBA" id="ARBA00022676"/>
    </source>
</evidence>
<keyword evidence="3" id="KW-0822">Tryptophan biosynthesis</keyword>
<dbReference type="InterPro" id="IPR036320">
    <property type="entry name" value="Glycosyl_Trfase_fam3_N_dom_sf"/>
</dbReference>
<feature type="domain" description="Glycosyl transferase family 3" evidence="5">
    <location>
        <begin position="91"/>
        <end position="325"/>
    </location>
</feature>
<accession>A0A1R1AT76</accession>
<evidence type="ECO:0000313" key="7">
    <source>
        <dbReference type="EMBL" id="OME88590.1"/>
    </source>
</evidence>
<dbReference type="GO" id="GO:0004048">
    <property type="term" value="F:anthranilate phosphoribosyltransferase activity"/>
    <property type="evidence" value="ECO:0007669"/>
    <property type="project" value="InterPro"/>
</dbReference>
<comment type="caution">
    <text evidence="7">The sequence shown here is derived from an EMBL/GenBank/DDBJ whole genome shotgun (WGS) entry which is preliminary data.</text>
</comment>
<dbReference type="Pfam" id="PF00591">
    <property type="entry name" value="Glycos_transf_3"/>
    <property type="match status" value="1"/>
</dbReference>
<dbReference type="GO" id="GO:0000162">
    <property type="term" value="P:L-tryptophan biosynthetic process"/>
    <property type="evidence" value="ECO:0007669"/>
    <property type="project" value="UniProtKB-KW"/>
</dbReference>
<dbReference type="Proteomes" id="UP000187074">
    <property type="component" value="Unassembled WGS sequence"/>
</dbReference>
<feature type="domain" description="Glycosyl transferase family 3 N-terminal" evidence="6">
    <location>
        <begin position="4"/>
        <end position="68"/>
    </location>
</feature>
<name>A0A1R1AT76_PAELA</name>
<evidence type="ECO:0000256" key="3">
    <source>
        <dbReference type="ARBA" id="ARBA00022822"/>
    </source>
</evidence>